<gene>
    <name evidence="1" type="ORF">PAPOLLO_LOCUS18938</name>
</gene>
<accession>A0A8S3XJ53</accession>
<organism evidence="1 2">
    <name type="scientific">Parnassius apollo</name>
    <name type="common">Apollo butterfly</name>
    <name type="synonym">Papilio apollo</name>
    <dbReference type="NCBI Taxonomy" id="110799"/>
    <lineage>
        <taxon>Eukaryota</taxon>
        <taxon>Metazoa</taxon>
        <taxon>Ecdysozoa</taxon>
        <taxon>Arthropoda</taxon>
        <taxon>Hexapoda</taxon>
        <taxon>Insecta</taxon>
        <taxon>Pterygota</taxon>
        <taxon>Neoptera</taxon>
        <taxon>Endopterygota</taxon>
        <taxon>Lepidoptera</taxon>
        <taxon>Glossata</taxon>
        <taxon>Ditrysia</taxon>
        <taxon>Papilionoidea</taxon>
        <taxon>Papilionidae</taxon>
        <taxon>Parnassiinae</taxon>
        <taxon>Parnassini</taxon>
        <taxon>Parnassius</taxon>
        <taxon>Parnassius</taxon>
    </lineage>
</organism>
<dbReference type="OrthoDB" id="425619at2759"/>
<evidence type="ECO:0000313" key="1">
    <source>
        <dbReference type="EMBL" id="CAG5028002.1"/>
    </source>
</evidence>
<proteinExistence type="predicted"/>
<reference evidence="1" key="1">
    <citation type="submission" date="2021-04" db="EMBL/GenBank/DDBJ databases">
        <authorList>
            <person name="Tunstrom K."/>
        </authorList>
    </citation>
    <scope>NUCLEOTIDE SEQUENCE</scope>
</reference>
<protein>
    <submittedName>
        <fullName evidence="1">(apollo) hypothetical protein</fullName>
    </submittedName>
</protein>
<dbReference type="Proteomes" id="UP000691718">
    <property type="component" value="Unassembled WGS sequence"/>
</dbReference>
<dbReference type="AlphaFoldDB" id="A0A8S3XJ53"/>
<comment type="caution">
    <text evidence="1">The sequence shown here is derived from an EMBL/GenBank/DDBJ whole genome shotgun (WGS) entry which is preliminary data.</text>
</comment>
<evidence type="ECO:0000313" key="2">
    <source>
        <dbReference type="Proteomes" id="UP000691718"/>
    </source>
</evidence>
<keyword evidence="2" id="KW-1185">Reference proteome</keyword>
<sequence length="206" mass="23122">MELKLGNMIYLHNVIVADIMDDCILGLDFMRKNCCAIDVKQGVLKCGQEELFVEGALPGNVYSLEKIVLPPRSETIGRTTNISEVRVLNLCGQEQIIEKGTLVATCEEVDWLRRCQYLSTGTPSKDAQTRVSTLLEDCRSVLSPNEMVKAKKLLLKYADVFSSKDADIGKTGLVQHKINTGEELPIRQRPRRLPVAREKEVETMIE</sequence>
<dbReference type="EMBL" id="CAJQZP010001196">
    <property type="protein sequence ID" value="CAG5028002.1"/>
    <property type="molecule type" value="Genomic_DNA"/>
</dbReference>
<name>A0A8S3XJ53_PARAO</name>